<dbReference type="Gene3D" id="3.40.50.300">
    <property type="entry name" value="P-loop containing nucleotide triphosphate hydrolases"/>
    <property type="match status" value="2"/>
</dbReference>
<dbReference type="PROSITE" id="PS50893">
    <property type="entry name" value="ABC_TRANSPORTER_2"/>
    <property type="match status" value="2"/>
</dbReference>
<name>A0A7G9FNI5_9FIRM</name>
<dbReference type="GO" id="GO:0005524">
    <property type="term" value="F:ATP binding"/>
    <property type="evidence" value="ECO:0007669"/>
    <property type="project" value="UniProtKB-KW"/>
</dbReference>
<dbReference type="InterPro" id="IPR027417">
    <property type="entry name" value="P-loop_NTPase"/>
</dbReference>
<evidence type="ECO:0000256" key="3">
    <source>
        <dbReference type="ARBA" id="ARBA00022448"/>
    </source>
</evidence>
<feature type="domain" description="ABC transporter" evidence="9">
    <location>
        <begin position="304"/>
        <end position="540"/>
    </location>
</feature>
<evidence type="ECO:0000313" key="11">
    <source>
        <dbReference type="Proteomes" id="UP000515819"/>
    </source>
</evidence>
<evidence type="ECO:0000313" key="10">
    <source>
        <dbReference type="EMBL" id="QNM00117.1"/>
    </source>
</evidence>
<dbReference type="SMART" id="SM00382">
    <property type="entry name" value="AAA"/>
    <property type="match status" value="2"/>
</dbReference>
<dbReference type="NCBIfam" id="NF010167">
    <property type="entry name" value="PRK13648.1"/>
    <property type="match status" value="2"/>
</dbReference>
<dbReference type="SUPFAM" id="SSF52540">
    <property type="entry name" value="P-loop containing nucleoside triphosphate hydrolases"/>
    <property type="match status" value="2"/>
</dbReference>
<evidence type="ECO:0000256" key="8">
    <source>
        <dbReference type="ARBA" id="ARBA00023136"/>
    </source>
</evidence>
<dbReference type="PANTHER" id="PTHR43553">
    <property type="entry name" value="HEAVY METAL TRANSPORTER"/>
    <property type="match status" value="1"/>
</dbReference>
<dbReference type="InterPro" id="IPR015856">
    <property type="entry name" value="ABC_transpr_CbiO/EcfA_su"/>
</dbReference>
<keyword evidence="11" id="KW-1185">Reference proteome</keyword>
<sequence>MIKIRDLTFEYFDRDDEGNLTEMVNAIRGINFDAGEGEFIVVAGVNGSGKSTFAKILNRLLLPIEGTVLIGGLDAMQEENIIPIRKMVGMVFQNPDDQLIGSVVEEDVAFGAENIGVPHKELVKRVEDALAQVGLSASMRIEELSGGGKQKVAIAGVLAMKPRCIVLDEATSMLDPKSRRDVLQLMKELQKQGITIILITHLMEELLLADWIYVMHQGRLAMKGSREALFAQPERLREFGLELPMTVLLAHALAERGCVRTKDLFSVEAIAERIYKEHPYAFLKEKTMEPASVDKKTKVLSQAIVFQHVNLSYGKKSILNDVCCSIEKGSYTAIIGPSGAGKSTLLQMIPALISPTDGSIYVDGMEVTDTSADIATLRKKIGFIFQYPEQQLFAKNVYEDVVFGPRNVGISEVEAEKRAYEAIQFVGLPQDVYDLPMDKLSGGQKRRVALAGVIAMQPDYLILDEPLAGLDPVGKKKMLQILRALHRDAGITVVVVSHDADAVVEDAEQVLYLRDGKILEQGAPSDVFYRMWLREMEHMTRDKHSKMNGEQMRDRSTGRLSEDTLAEAICELPGCMQLLIRLRIMGLPVSCKHTQLAETVQAIVDAVGR</sequence>
<feature type="domain" description="ABC transporter" evidence="9">
    <location>
        <begin position="2"/>
        <end position="242"/>
    </location>
</feature>
<evidence type="ECO:0000256" key="6">
    <source>
        <dbReference type="ARBA" id="ARBA00022840"/>
    </source>
</evidence>
<evidence type="ECO:0000256" key="4">
    <source>
        <dbReference type="ARBA" id="ARBA00022475"/>
    </source>
</evidence>
<dbReference type="InterPro" id="IPR017871">
    <property type="entry name" value="ABC_transporter-like_CS"/>
</dbReference>
<keyword evidence="3" id="KW-0813">Transport</keyword>
<dbReference type="Proteomes" id="UP000515819">
    <property type="component" value="Chromosome"/>
</dbReference>
<comment type="similarity">
    <text evidence="2">Belongs to the ABC transporter superfamily.</text>
</comment>
<dbReference type="InterPro" id="IPR003593">
    <property type="entry name" value="AAA+_ATPase"/>
</dbReference>
<keyword evidence="7" id="KW-1278">Translocase</keyword>
<dbReference type="EMBL" id="CP060632">
    <property type="protein sequence ID" value="QNM00117.1"/>
    <property type="molecule type" value="Genomic_DNA"/>
</dbReference>
<dbReference type="Pfam" id="PF00005">
    <property type="entry name" value="ABC_tran"/>
    <property type="match status" value="2"/>
</dbReference>
<dbReference type="InterPro" id="IPR003439">
    <property type="entry name" value="ABC_transporter-like_ATP-bd"/>
</dbReference>
<dbReference type="CDD" id="cd03225">
    <property type="entry name" value="ABC_cobalt_CbiO_domain1"/>
    <property type="match status" value="2"/>
</dbReference>
<proteinExistence type="inferred from homology"/>
<dbReference type="AlphaFoldDB" id="A0A7G9FNI5"/>
<dbReference type="RefSeq" id="WP_118546160.1">
    <property type="nucleotide sequence ID" value="NZ_CP060632.1"/>
</dbReference>
<organism evidence="10 11">
    <name type="scientific">Wujia chipingensis</name>
    <dbReference type="NCBI Taxonomy" id="2763670"/>
    <lineage>
        <taxon>Bacteria</taxon>
        <taxon>Bacillati</taxon>
        <taxon>Bacillota</taxon>
        <taxon>Clostridia</taxon>
        <taxon>Lachnospirales</taxon>
        <taxon>Lachnospiraceae</taxon>
        <taxon>Wujia</taxon>
    </lineage>
</organism>
<dbReference type="GO" id="GO:0042626">
    <property type="term" value="F:ATPase-coupled transmembrane transporter activity"/>
    <property type="evidence" value="ECO:0007669"/>
    <property type="project" value="TreeGrafter"/>
</dbReference>
<dbReference type="PROSITE" id="PS00211">
    <property type="entry name" value="ABC_TRANSPORTER_1"/>
    <property type="match status" value="1"/>
</dbReference>
<dbReference type="GO" id="GO:0016887">
    <property type="term" value="F:ATP hydrolysis activity"/>
    <property type="evidence" value="ECO:0007669"/>
    <property type="project" value="InterPro"/>
</dbReference>
<comment type="subcellular location">
    <subcellularLocation>
        <location evidence="1">Cell membrane</location>
        <topology evidence="1">Peripheral membrane protein</topology>
    </subcellularLocation>
</comment>
<reference evidence="10 11" key="1">
    <citation type="submission" date="2020-08" db="EMBL/GenBank/DDBJ databases">
        <authorList>
            <person name="Liu C."/>
            <person name="Sun Q."/>
        </authorList>
    </citation>
    <scope>NUCLEOTIDE SEQUENCE [LARGE SCALE GENOMIC DNA]</scope>
    <source>
        <strain evidence="10 11">NSJ-4</strain>
    </source>
</reference>
<evidence type="ECO:0000256" key="7">
    <source>
        <dbReference type="ARBA" id="ARBA00022967"/>
    </source>
</evidence>
<gene>
    <name evidence="10" type="ORF">H9Q76_02095</name>
</gene>
<evidence type="ECO:0000256" key="1">
    <source>
        <dbReference type="ARBA" id="ARBA00004202"/>
    </source>
</evidence>
<evidence type="ECO:0000256" key="5">
    <source>
        <dbReference type="ARBA" id="ARBA00022741"/>
    </source>
</evidence>
<dbReference type="InterPro" id="IPR050095">
    <property type="entry name" value="ECF_ABC_transporter_ATP-bd"/>
</dbReference>
<evidence type="ECO:0000259" key="9">
    <source>
        <dbReference type="PROSITE" id="PS50893"/>
    </source>
</evidence>
<protein>
    <submittedName>
        <fullName evidence="10">ATP-binding cassette domain-containing protein</fullName>
    </submittedName>
</protein>
<dbReference type="PANTHER" id="PTHR43553:SF24">
    <property type="entry name" value="ENERGY-COUPLING FACTOR TRANSPORTER ATP-BINDING PROTEIN ECFA1"/>
    <property type="match status" value="1"/>
</dbReference>
<keyword evidence="5" id="KW-0547">Nucleotide-binding</keyword>
<dbReference type="GO" id="GO:0043190">
    <property type="term" value="C:ATP-binding cassette (ABC) transporter complex"/>
    <property type="evidence" value="ECO:0007669"/>
    <property type="project" value="TreeGrafter"/>
</dbReference>
<keyword evidence="6 10" id="KW-0067">ATP-binding</keyword>
<keyword evidence="4" id="KW-1003">Cell membrane</keyword>
<dbReference type="FunFam" id="3.40.50.300:FF:000224">
    <property type="entry name" value="Energy-coupling factor transporter ATP-binding protein EcfA"/>
    <property type="match status" value="2"/>
</dbReference>
<dbReference type="KEGG" id="wcp:H9Q76_02095"/>
<evidence type="ECO:0000256" key="2">
    <source>
        <dbReference type="ARBA" id="ARBA00005417"/>
    </source>
</evidence>
<keyword evidence="8" id="KW-0472">Membrane</keyword>
<accession>A0A7G9FNI5</accession>